<gene>
    <name evidence="1" type="ORF">FYJ43_04335</name>
</gene>
<dbReference type="Gene3D" id="2.60.40.2080">
    <property type="match status" value="1"/>
</dbReference>
<evidence type="ECO:0000313" key="2">
    <source>
        <dbReference type="Proteomes" id="UP000466104"/>
    </source>
</evidence>
<dbReference type="Proteomes" id="UP000466104">
    <property type="component" value="Unassembled WGS sequence"/>
</dbReference>
<accession>A0A7K0J5R8</accession>
<name>A0A7K0J5R8_9ACTN</name>
<keyword evidence="2" id="KW-1185">Reference proteome</keyword>
<dbReference type="SUPFAM" id="SSF141086">
    <property type="entry name" value="Agglutinin HPA-like"/>
    <property type="match status" value="1"/>
</dbReference>
<comment type="caution">
    <text evidence="1">The sequence shown here is derived from an EMBL/GenBank/DDBJ whole genome shotgun (WGS) entry which is preliminary data.</text>
</comment>
<evidence type="ECO:0000313" key="1">
    <source>
        <dbReference type="EMBL" id="MSS45285.1"/>
    </source>
</evidence>
<proteinExistence type="predicted"/>
<dbReference type="EMBL" id="VUMG01000002">
    <property type="protein sequence ID" value="MSS45285.1"/>
    <property type="molecule type" value="Genomic_DNA"/>
</dbReference>
<reference evidence="1 2" key="1">
    <citation type="submission" date="2019-08" db="EMBL/GenBank/DDBJ databases">
        <title>In-depth cultivation of the pig gut microbiome towards novel bacterial diversity and tailored functional studies.</title>
        <authorList>
            <person name="Wylensek D."/>
            <person name="Hitch T.C.A."/>
            <person name="Clavel T."/>
        </authorList>
    </citation>
    <scope>NUCLEOTIDE SEQUENCE [LARGE SCALE GENOMIC DNA]</scope>
    <source>
        <strain evidence="1 2">WCA-380-WT-3A</strain>
    </source>
</reference>
<organism evidence="1 2">
    <name type="scientific">Cutibacterium porci</name>
    <dbReference type="NCBI Taxonomy" id="2605781"/>
    <lineage>
        <taxon>Bacteria</taxon>
        <taxon>Bacillati</taxon>
        <taxon>Actinomycetota</taxon>
        <taxon>Actinomycetes</taxon>
        <taxon>Propionibacteriales</taxon>
        <taxon>Propionibacteriaceae</taxon>
        <taxon>Cutibacterium</taxon>
    </lineage>
</organism>
<dbReference type="AlphaFoldDB" id="A0A7K0J5R8"/>
<dbReference type="InterPro" id="IPR037221">
    <property type="entry name" value="H-type_lectin_dom_sf"/>
</dbReference>
<sequence length="143" mass="14657">MAGSTPSRSYPFPMTGDPVDIPGDVKKLATAIDADVASIKQTADSAKAATGALGFAYFESGSMNISPSGSSAYTYQISFRHTYSSPPSVIVSRADPLPGGSAAWAFAAAKITTTGFQLVVYTVDGSKLPPSAPITAAWQVMGS</sequence>
<evidence type="ECO:0008006" key="3">
    <source>
        <dbReference type="Google" id="ProtNLM"/>
    </source>
</evidence>
<protein>
    <recommendedName>
        <fullName evidence="3">Minor tail protein</fullName>
    </recommendedName>
</protein>
<dbReference type="RefSeq" id="WP_154562390.1">
    <property type="nucleotide sequence ID" value="NZ_VUMG01000002.1"/>
</dbReference>